<organism evidence="6 7">
    <name type="scientific">Glossina brevipalpis</name>
    <dbReference type="NCBI Taxonomy" id="37001"/>
    <lineage>
        <taxon>Eukaryota</taxon>
        <taxon>Metazoa</taxon>
        <taxon>Ecdysozoa</taxon>
        <taxon>Arthropoda</taxon>
        <taxon>Hexapoda</taxon>
        <taxon>Insecta</taxon>
        <taxon>Pterygota</taxon>
        <taxon>Neoptera</taxon>
        <taxon>Endopterygota</taxon>
        <taxon>Diptera</taxon>
        <taxon>Brachycera</taxon>
        <taxon>Muscomorpha</taxon>
        <taxon>Hippoboscoidea</taxon>
        <taxon>Glossinidae</taxon>
        <taxon>Glossina</taxon>
    </lineage>
</organism>
<reference evidence="7" key="1">
    <citation type="submission" date="2014-03" db="EMBL/GenBank/DDBJ databases">
        <authorList>
            <person name="Aksoy S."/>
            <person name="Warren W."/>
            <person name="Wilson R.K."/>
        </authorList>
    </citation>
    <scope>NUCLEOTIDE SEQUENCE [LARGE SCALE GENOMIC DNA]</scope>
    <source>
        <strain evidence="7">IAEA</strain>
    </source>
</reference>
<protein>
    <submittedName>
        <fullName evidence="6">S8_pro-domain domain-containing protein</fullName>
    </submittedName>
</protein>
<dbReference type="AlphaFoldDB" id="A0A1A9W1G2"/>
<dbReference type="GO" id="GO:0005802">
    <property type="term" value="C:trans-Golgi network"/>
    <property type="evidence" value="ECO:0007669"/>
    <property type="project" value="TreeGrafter"/>
</dbReference>
<name>A0A1A9W1G2_9MUSC</name>
<dbReference type="GO" id="GO:0004252">
    <property type="term" value="F:serine-type endopeptidase activity"/>
    <property type="evidence" value="ECO:0007669"/>
    <property type="project" value="TreeGrafter"/>
</dbReference>
<evidence type="ECO:0000256" key="3">
    <source>
        <dbReference type="ARBA" id="ARBA00022825"/>
    </source>
</evidence>
<evidence type="ECO:0000256" key="4">
    <source>
        <dbReference type="ARBA" id="ARBA00023157"/>
    </source>
</evidence>
<evidence type="ECO:0000313" key="6">
    <source>
        <dbReference type="EnsemblMetazoa" id="GBRI002898-PA"/>
    </source>
</evidence>
<evidence type="ECO:0000259" key="5">
    <source>
        <dbReference type="Pfam" id="PF16470"/>
    </source>
</evidence>
<proteinExistence type="predicted"/>
<dbReference type="EnsemblMetazoa" id="GBRI002898-RA">
    <property type="protein sequence ID" value="GBRI002898-PA"/>
    <property type="gene ID" value="GBRI002898"/>
</dbReference>
<dbReference type="Pfam" id="PF16470">
    <property type="entry name" value="S8_pro-domain"/>
    <property type="match status" value="1"/>
</dbReference>
<dbReference type="Proteomes" id="UP000091820">
    <property type="component" value="Unassembled WGS sequence"/>
</dbReference>
<keyword evidence="4" id="KW-1015">Disulfide bond</keyword>
<accession>A0A1A9W1G2</accession>
<sequence length="160" mass="18883">MLSYVGSLKDYYLFHHRRISKRSLRYNNEHHSALNSEPEVRWLQQLHEKIRRKRDGPFSALPGYAPYDVIRSSTGFGVSLTSPRLAYTPSAVFHPLVPRAPRIQYRDAGTRSIFPDPLFKEQWYLGKFLQQKKNYENICGFSFDLIIKEREGKYDHKSLF</sequence>
<dbReference type="SUPFAM" id="SSF54897">
    <property type="entry name" value="Protease propeptides/inhibitors"/>
    <property type="match status" value="1"/>
</dbReference>
<dbReference type="STRING" id="37001.A0A1A9W1G2"/>
<evidence type="ECO:0000256" key="2">
    <source>
        <dbReference type="ARBA" id="ARBA00022801"/>
    </source>
</evidence>
<dbReference type="PANTHER" id="PTHR42884:SF23">
    <property type="entry name" value="FURIN-LIKE PROTEASE 2"/>
    <property type="match status" value="1"/>
</dbReference>
<keyword evidence="2" id="KW-0378">Hydrolase</keyword>
<keyword evidence="1" id="KW-0645">Protease</keyword>
<dbReference type="VEuPathDB" id="VectorBase:GBRI002898"/>
<keyword evidence="7" id="KW-1185">Reference proteome</keyword>
<dbReference type="PANTHER" id="PTHR42884">
    <property type="entry name" value="PROPROTEIN CONVERTASE SUBTILISIN/KEXIN-RELATED"/>
    <property type="match status" value="1"/>
</dbReference>
<dbReference type="GO" id="GO:0000139">
    <property type="term" value="C:Golgi membrane"/>
    <property type="evidence" value="ECO:0007669"/>
    <property type="project" value="TreeGrafter"/>
</dbReference>
<dbReference type="InterPro" id="IPR038466">
    <property type="entry name" value="S8_pro-domain_sf"/>
</dbReference>
<evidence type="ECO:0000313" key="7">
    <source>
        <dbReference type="Proteomes" id="UP000091820"/>
    </source>
</evidence>
<feature type="domain" description="Peptidase S8 pro-domain" evidence="5">
    <location>
        <begin position="4"/>
        <end position="54"/>
    </location>
</feature>
<keyword evidence="3" id="KW-0720">Serine protease</keyword>
<dbReference type="Gene3D" id="3.30.70.850">
    <property type="entry name" value="Peptidase S8, pro-domain"/>
    <property type="match status" value="1"/>
</dbReference>
<dbReference type="GO" id="GO:0016485">
    <property type="term" value="P:protein processing"/>
    <property type="evidence" value="ECO:0007669"/>
    <property type="project" value="TreeGrafter"/>
</dbReference>
<evidence type="ECO:0000256" key="1">
    <source>
        <dbReference type="ARBA" id="ARBA00022670"/>
    </source>
</evidence>
<dbReference type="InterPro" id="IPR032815">
    <property type="entry name" value="S8_pro-domain"/>
</dbReference>
<reference evidence="6" key="2">
    <citation type="submission" date="2020-05" db="UniProtKB">
        <authorList>
            <consortium name="EnsemblMetazoa"/>
        </authorList>
    </citation>
    <scope>IDENTIFICATION</scope>
    <source>
        <strain evidence="6">IAEA</strain>
    </source>
</reference>